<organism evidence="2 3">
    <name type="scientific">Dentiscutata erythropus</name>
    <dbReference type="NCBI Taxonomy" id="1348616"/>
    <lineage>
        <taxon>Eukaryota</taxon>
        <taxon>Fungi</taxon>
        <taxon>Fungi incertae sedis</taxon>
        <taxon>Mucoromycota</taxon>
        <taxon>Glomeromycotina</taxon>
        <taxon>Glomeromycetes</taxon>
        <taxon>Diversisporales</taxon>
        <taxon>Gigasporaceae</taxon>
        <taxon>Dentiscutata</taxon>
    </lineage>
</organism>
<comment type="caution">
    <text evidence="2">The sequence shown here is derived from an EMBL/GenBank/DDBJ whole genome shotgun (WGS) entry which is preliminary data.</text>
</comment>
<protein>
    <submittedName>
        <fullName evidence="2">18510_t:CDS:1</fullName>
    </submittedName>
</protein>
<feature type="region of interest" description="Disordered" evidence="1">
    <location>
        <begin position="1"/>
        <end position="40"/>
    </location>
</feature>
<evidence type="ECO:0000256" key="1">
    <source>
        <dbReference type="SAM" id="MobiDB-lite"/>
    </source>
</evidence>
<dbReference type="AlphaFoldDB" id="A0A9N9K2R1"/>
<evidence type="ECO:0000313" key="2">
    <source>
        <dbReference type="EMBL" id="CAG8806058.1"/>
    </source>
</evidence>
<gene>
    <name evidence="2" type="ORF">DERYTH_LOCUS24398</name>
</gene>
<keyword evidence="3" id="KW-1185">Reference proteome</keyword>
<accession>A0A9N9K2R1</accession>
<evidence type="ECO:0000313" key="3">
    <source>
        <dbReference type="Proteomes" id="UP000789405"/>
    </source>
</evidence>
<feature type="non-terminal residue" evidence="2">
    <location>
        <position position="1"/>
    </location>
</feature>
<dbReference type="EMBL" id="CAJVPY010040798">
    <property type="protein sequence ID" value="CAG8806058.1"/>
    <property type="molecule type" value="Genomic_DNA"/>
</dbReference>
<dbReference type="Proteomes" id="UP000789405">
    <property type="component" value="Unassembled WGS sequence"/>
</dbReference>
<sequence length="40" mass="4433">FVEDISKQSDSGKSSQIDDDNNKNSMIPKLKNPNKHCGRG</sequence>
<name>A0A9N9K2R1_9GLOM</name>
<reference evidence="2" key="1">
    <citation type="submission" date="2021-06" db="EMBL/GenBank/DDBJ databases">
        <authorList>
            <person name="Kallberg Y."/>
            <person name="Tangrot J."/>
            <person name="Rosling A."/>
        </authorList>
    </citation>
    <scope>NUCLEOTIDE SEQUENCE</scope>
    <source>
        <strain evidence="2">MA453B</strain>
    </source>
</reference>
<proteinExistence type="predicted"/>